<dbReference type="InterPro" id="IPR032675">
    <property type="entry name" value="LRR_dom_sf"/>
</dbReference>
<evidence type="ECO:0000256" key="5">
    <source>
        <dbReference type="ARBA" id="ARBA00029588"/>
    </source>
</evidence>
<dbReference type="InterPro" id="IPR003591">
    <property type="entry name" value="Leu-rich_rpt_typical-subtyp"/>
</dbReference>
<evidence type="ECO:0000313" key="10">
    <source>
        <dbReference type="EMBL" id="CAH1239392.1"/>
    </source>
</evidence>
<dbReference type="Gene3D" id="3.80.10.10">
    <property type="entry name" value="Ribonuclease Inhibitor"/>
    <property type="match status" value="6"/>
</dbReference>
<feature type="domain" description="OTU" evidence="9">
    <location>
        <begin position="1254"/>
        <end position="1391"/>
    </location>
</feature>
<gene>
    <name evidence="10" type="primary">SHOC2</name>
    <name evidence="10" type="ORF">BLAG_LOCUS3714</name>
</gene>
<evidence type="ECO:0000256" key="7">
    <source>
        <dbReference type="ARBA" id="ARBA00032455"/>
    </source>
</evidence>
<dbReference type="InterPro" id="IPR055414">
    <property type="entry name" value="LRR_R13L4/SHOC2-like"/>
</dbReference>
<sequence>MAASPRLRKIMKPVEWYIMGKRIPFLTLDLSEQQLSQLPDELFELNELEALRLDKNKDIRLSEKLIRLTNLKVLSLVECNLDTVPAVVMELQQLETLVLGNNKNITLPDEMCNLVNLTYLDLDSCDLTSVPAVVMKLSRLKGLRLSKNKNIKLPEDMSSLANLTYLKLAYCDLDTLPPVVPKLLNLQELDLSDNKQISLPEELCRLGNMKVLRLSFCNLDTVPPAVLKLTQLEELDLSRNSGIHLPDELAGLTNIRGLNLDNTDMVTVPPVVLRLTKLEWLDLSFNPLQTLPAEVGQLTNVKHLNLSYCQLHTLPTEVGRLTQLEWLNLSSTPLRALPAEVGQLTNVKHLNLYECQLRTLPRELGRLAQLQWLGLSSNPLQTLPVEVGQLTNVKRLDLYNCQLRTLPPEVGRLTQLEWLGLSSNPLQTIPAEVGQLTNIKHLDLSNCELYTLPPEVWRLTQLEWLHMSFNPVQTLPAEVGQLTNVKHLDLSYCQLHTLPTEVGRLTQLEWLNLSSTPLRALPAEVGQLTNVKHLNLYECQLRTLPRELGRLAQLQWLGLSSNPLQTLPVEVGQLTNVKRLDLNDCQLHKLPSEVGRLTQLEWLDLRSNPLQTLPAEVGQLTNVKHLDLSNCELYTLPPEVWRLTQLEWLDMSFNPVQTLPAEVGQLTNVKHLDLSNCELHKLPPEVWRLTQLEWLDLRSNPLQTLPAEVGQLINVKHLDLSNCKLHTLPPEVWILTQLEWLNLRSNPLQTIPAEVGQLTNVKHLDLSHCQLRTLPPVVWGMSQLEWLDLRDNQLQMLPAEVGQLRLSANGLEPVLSYLQQVGTILRYTDIPELKDIVFHDPPALIEIFKDLFHHSTAELFATPGIQNAYYTGEQLNNFELDLYKRGLIQKEVMTCLLPPNINPEIVTALMQRFGLCFEIQVEGETDPSKHTCWYRIPWYLQNQMPGELKSVWSEDVPETQEQLQLMCDIRGFCPRGLFQRFSVGIHPLVKDRTDWKDGAMAYRQDYPVLVCSKPVADDTYITMATRGRLAQADEMWGVVHPLLEVLVQLLQEWPGVLYSLHVTCAHCIKAGLDNPHQYDLRDRTADDGRDVRCPGVDFAASTSADLVYRPSRFSASSQHLKRSHDQAASGNRPKRSKCGKDEVAEMSGANSHQRRKRSQEQNTSGNRPKRFNGGNDKDAGALGASSKRLKRPQNQKVSANPPKKFKRGKDEVARTSGDEFVLLKWLLTEVRVKDDAFEDNYSRLASHVSELGLAFRAEVPGDGNCMFHAVSDQVLRTEGRQISHLQLREQAVDHLRRNPRNARGDHLSDFISNQSWDEYLETMSRDGTWGDHVVLQAMADMLARDVIIVSSVEADNYVTTLHPQSQVPPRAARPLLLGHYAENHYASLDGPDVPIVLLLNDEYGTSKGGISTINCQVGQTLTAAGAVVYCTALRVPKQDQEAADRDGVKLIQPVQLDEESVPTLDWLTKYHSVHYPNLPQDVTCIIGHADITDTAARNIWEQRYPQADLIMFTHVIPEDTEYYKGGRKAMKAWEKEKDMLDKADNAKAAFSVGKRIYDHFDTMYKGEKKPQNHYIFLPKPSELFLAVNVRPGGEQKVVLTAGRVRNVEKLKGHDLAAQAMGEVVKEVKNTRLRVRGISEEDWQTSLKILKDNLNSPDLNPTLLPYGTQEDIRDDMMTAHLVLMPSRSEPFGLVGLEAIAAGIPVLISDKTGLAGMINDLIDQGKLHPDRRHVIVETSVNDSNSAEDAKRWAGRIVDILNHSDSEFEKAARFKRELVESRYWEESHRTFLQACGVTAGDANL</sequence>
<dbReference type="EMBL" id="OV696696">
    <property type="protein sequence ID" value="CAH1239392.1"/>
    <property type="molecule type" value="Genomic_DNA"/>
</dbReference>
<evidence type="ECO:0000256" key="6">
    <source>
        <dbReference type="ARBA" id="ARBA00029998"/>
    </source>
</evidence>
<evidence type="ECO:0000256" key="3">
    <source>
        <dbReference type="ARBA" id="ARBA00022807"/>
    </source>
</evidence>
<proteinExistence type="predicted"/>
<keyword evidence="3" id="KW-0645">Protease</keyword>
<dbReference type="Pfam" id="PF20706">
    <property type="entry name" value="GT4-conflict"/>
    <property type="match status" value="1"/>
</dbReference>
<dbReference type="Pfam" id="PF02338">
    <property type="entry name" value="OTU"/>
    <property type="match status" value="1"/>
</dbReference>
<evidence type="ECO:0000256" key="8">
    <source>
        <dbReference type="SAM" id="MobiDB-lite"/>
    </source>
</evidence>
<dbReference type="SMART" id="SM00364">
    <property type="entry name" value="LRR_BAC"/>
    <property type="match status" value="12"/>
</dbReference>
<dbReference type="Pfam" id="PF23598">
    <property type="entry name" value="LRR_14"/>
    <property type="match status" value="2"/>
</dbReference>
<dbReference type="SMART" id="SM00369">
    <property type="entry name" value="LRR_TYP"/>
    <property type="match status" value="28"/>
</dbReference>
<dbReference type="PANTHER" id="PTHR48051:SF54">
    <property type="entry name" value="LEUCINE-RICH REPEAT-CONTAINING PROTEIN"/>
    <property type="match status" value="1"/>
</dbReference>
<evidence type="ECO:0000256" key="4">
    <source>
        <dbReference type="ARBA" id="ARBA00023907"/>
    </source>
</evidence>
<dbReference type="SUPFAM" id="SSF52047">
    <property type="entry name" value="RNI-like"/>
    <property type="match status" value="2"/>
</dbReference>
<evidence type="ECO:0000313" key="11">
    <source>
        <dbReference type="Proteomes" id="UP000838412"/>
    </source>
</evidence>
<dbReference type="SUPFAM" id="SSF52058">
    <property type="entry name" value="L domain-like"/>
    <property type="match status" value="1"/>
</dbReference>
<evidence type="ECO:0000256" key="1">
    <source>
        <dbReference type="ARBA" id="ARBA00022614"/>
    </source>
</evidence>
<name>A0A8J9YRS1_BRALA</name>
<dbReference type="InterPro" id="IPR003323">
    <property type="entry name" value="OTU_dom"/>
</dbReference>
<evidence type="ECO:0000259" key="9">
    <source>
        <dbReference type="PROSITE" id="PS50802"/>
    </source>
</evidence>
<dbReference type="PROSITE" id="PS50802">
    <property type="entry name" value="OTU"/>
    <property type="match status" value="1"/>
</dbReference>
<keyword evidence="3" id="KW-0788">Thiol protease</keyword>
<feature type="region of interest" description="Disordered" evidence="8">
    <location>
        <begin position="1113"/>
        <end position="1212"/>
    </location>
</feature>
<dbReference type="CDD" id="cd22758">
    <property type="entry name" value="OTU_232R-like"/>
    <property type="match status" value="1"/>
</dbReference>
<dbReference type="GO" id="GO:0008234">
    <property type="term" value="F:cysteine-type peptidase activity"/>
    <property type="evidence" value="ECO:0007669"/>
    <property type="project" value="UniProtKB-KW"/>
</dbReference>
<dbReference type="FunFam" id="3.40.50.2000:FF:000190">
    <property type="entry name" value="Uncharacterized protein"/>
    <property type="match status" value="1"/>
</dbReference>
<dbReference type="InterPro" id="IPR057263">
    <property type="entry name" value="COR-B"/>
</dbReference>
<protein>
    <recommendedName>
        <fullName evidence="4">Leucine-rich repeat protein SHOC-2</fullName>
    </recommendedName>
    <alternativeName>
        <fullName evidence="7">Protein soc-2 homolog</fullName>
    </alternativeName>
    <alternativeName>
        <fullName evidence="5 6">protein Sur-8 homolog</fullName>
    </alternativeName>
</protein>
<dbReference type="FunFam" id="3.80.10.10:FF:001164">
    <property type="entry name" value="GH01279p"/>
    <property type="match status" value="2"/>
</dbReference>
<accession>A0A8J9YRS1</accession>
<dbReference type="PROSITE" id="PS51450">
    <property type="entry name" value="LRR"/>
    <property type="match status" value="3"/>
</dbReference>
<dbReference type="GO" id="GO:0005737">
    <property type="term" value="C:cytoplasm"/>
    <property type="evidence" value="ECO:0007669"/>
    <property type="project" value="TreeGrafter"/>
</dbReference>
<dbReference type="SUPFAM" id="SSF54001">
    <property type="entry name" value="Cysteine proteinases"/>
    <property type="match status" value="1"/>
</dbReference>
<keyword evidence="1" id="KW-0433">Leucine-rich repeat</keyword>
<dbReference type="SUPFAM" id="SSF53756">
    <property type="entry name" value="UDP-Glycosyltransferase/glycogen phosphorylase"/>
    <property type="match status" value="1"/>
</dbReference>
<dbReference type="Proteomes" id="UP000838412">
    <property type="component" value="Chromosome 11"/>
</dbReference>
<evidence type="ECO:0000256" key="2">
    <source>
        <dbReference type="ARBA" id="ARBA00022737"/>
    </source>
</evidence>
<dbReference type="Pfam" id="PF25497">
    <property type="entry name" value="COR-B"/>
    <property type="match status" value="1"/>
</dbReference>
<keyword evidence="2" id="KW-0677">Repeat</keyword>
<dbReference type="InterPro" id="IPR038765">
    <property type="entry name" value="Papain-like_cys_pep_sf"/>
</dbReference>
<dbReference type="CDD" id="cd03801">
    <property type="entry name" value="GT4_PimA-like"/>
    <property type="match status" value="1"/>
</dbReference>
<dbReference type="InterPro" id="IPR001611">
    <property type="entry name" value="Leu-rich_rpt"/>
</dbReference>
<keyword evidence="11" id="KW-1185">Reference proteome</keyword>
<dbReference type="Gene3D" id="3.40.50.2000">
    <property type="entry name" value="Glycogen Phosphorylase B"/>
    <property type="match status" value="1"/>
</dbReference>
<organism evidence="10 11">
    <name type="scientific">Branchiostoma lanceolatum</name>
    <name type="common">Common lancelet</name>
    <name type="synonym">Amphioxus lanceolatum</name>
    <dbReference type="NCBI Taxonomy" id="7740"/>
    <lineage>
        <taxon>Eukaryota</taxon>
        <taxon>Metazoa</taxon>
        <taxon>Chordata</taxon>
        <taxon>Cephalochordata</taxon>
        <taxon>Leptocardii</taxon>
        <taxon>Amphioxiformes</taxon>
        <taxon>Branchiostomatidae</taxon>
        <taxon>Branchiostoma</taxon>
    </lineage>
</organism>
<reference evidence="10" key="1">
    <citation type="submission" date="2022-01" db="EMBL/GenBank/DDBJ databases">
        <authorList>
            <person name="Braso-Vives M."/>
        </authorList>
    </citation>
    <scope>NUCLEOTIDE SEQUENCE</scope>
</reference>
<dbReference type="Gene3D" id="3.90.70.80">
    <property type="match status" value="1"/>
</dbReference>
<keyword evidence="3" id="KW-0378">Hydrolase</keyword>
<dbReference type="OrthoDB" id="676979at2759"/>
<dbReference type="PANTHER" id="PTHR48051">
    <property type="match status" value="1"/>
</dbReference>
<dbReference type="Pfam" id="PF13855">
    <property type="entry name" value="LRR_8"/>
    <property type="match status" value="6"/>
</dbReference>
<dbReference type="InterPro" id="IPR050216">
    <property type="entry name" value="LRR_domain-containing"/>
</dbReference>